<protein>
    <recommendedName>
        <fullName evidence="2">Mic1 domain-containing protein</fullName>
    </recommendedName>
</protein>
<evidence type="ECO:0000313" key="4">
    <source>
        <dbReference type="Proteomes" id="UP000242942"/>
    </source>
</evidence>
<name>A0A1D3UAA8_PLAOA</name>
<feature type="compositionally biased region" description="Basic and acidic residues" evidence="1">
    <location>
        <begin position="657"/>
        <end position="673"/>
    </location>
</feature>
<dbReference type="GO" id="GO:0031902">
    <property type="term" value="C:late endosome membrane"/>
    <property type="evidence" value="ECO:0007669"/>
    <property type="project" value="TreeGrafter"/>
</dbReference>
<dbReference type="InterPro" id="IPR009755">
    <property type="entry name" value="RMC1_C"/>
</dbReference>
<dbReference type="AlphaFoldDB" id="A0A1D3UAA8"/>
<reference evidence="3 4" key="1">
    <citation type="submission" date="2016-06" db="EMBL/GenBank/DDBJ databases">
        <authorList>
            <consortium name="Pathogen Informatics"/>
        </authorList>
    </citation>
    <scope>NUCLEOTIDE SEQUENCE [LARGE SCALE GENOMIC DNA]</scope>
    <source>
        <strain evidence="3">PocGH01</strain>
    </source>
</reference>
<evidence type="ECO:0000313" key="3">
    <source>
        <dbReference type="EMBL" id="SCQ17076.1"/>
    </source>
</evidence>
<dbReference type="VEuPathDB" id="PlasmoDB:PocGH01_14052100"/>
<dbReference type="GO" id="GO:0035658">
    <property type="term" value="C:Mon1-Ccz1 complex"/>
    <property type="evidence" value="ECO:0007669"/>
    <property type="project" value="InterPro"/>
</dbReference>
<feature type="region of interest" description="Disordered" evidence="1">
    <location>
        <begin position="647"/>
        <end position="685"/>
    </location>
</feature>
<dbReference type="GO" id="GO:0005765">
    <property type="term" value="C:lysosomal membrane"/>
    <property type="evidence" value="ECO:0007669"/>
    <property type="project" value="TreeGrafter"/>
</dbReference>
<sequence>MDLDEGRNASGGWEKEEKEQREEEEEEEEEEEPGIEGERETQRRDEKNREVARKAKRSTPISTYSPAYISEPIYQWEVSSNDRIFYDKMNDFIIHQNVKTKALLVTDIKKNKENYKGVYVKFDKEMCENICFSMNRSFFLYYCINPNKIEISDILNNHNVYLNIDINKINEYDILSVFWLKSINTRDVNKDITSSYFVIVTNNTIEIFTISFDNLIITPLKKHYIKSKYCWYNENSSYIILLSSIKNHIIYPYLLNCNNIIKLPKIELNIMKTDNIDKNDIEIVTLYDDTYCIHKDFKNGRISFRCLSSTVYFDYVLDLFYNGIMDIFSVDNLFGVFNYTNEKIYLFDIKYRKKKKNSINLLNDHLIDRLIDHLNDNDNDSDSDNDNDNDNNNNNYYNNDNNNNNNNNNNNDINTIHISYLTSPKCFKMQIDFNHISFKSFNVLIDDHHGNVYKVMVDYDLLMLQICQYFSSLSPSVDVLLRRPNCKNRITEMFFLAMENNIQIEDFRNIVNIINVNYRKLIEQCARKGSSTTITKTNKKIIQPLDSLLKNLTDKTLITERDIVTDAFHPFMIKKYNLNKKETLFNFSLNFREIEKNKKEKKKFALGKNNYGEKYMLKYKIKKKTNPHNDDNLDLFDDDRVMEKLERTSEQVQGEKCTTRERDLGKDQNRDHPCSANESSGEKKCNDYCRKENSDYCGKENSDSSRVNNPCNQSIQLDGSINDEYKVVLSYSELQTIPIFLIYVLEYMKSLLYLNIIPNRILQTFLFDLCIFFKQDNCLRQLLQFYVISDSIEVSKRLFHYWKLTEHEWAYQFCLDMSLRLNEYEMVVHLFLSAKKFVKIIHFIRTYNLIDYPISVILQAIENDFDSPDKYIIFNHVLLSLNKWITDSNRDPEKFPLPNLQNCEKWVTLAEEM</sequence>
<evidence type="ECO:0000259" key="2">
    <source>
        <dbReference type="Pfam" id="PF07035"/>
    </source>
</evidence>
<feature type="compositionally biased region" description="Basic and acidic residues" evidence="1">
    <location>
        <begin position="1"/>
        <end position="21"/>
    </location>
</feature>
<proteinExistence type="predicted"/>
<dbReference type="InterPro" id="IPR040371">
    <property type="entry name" value="RMC1"/>
</dbReference>
<dbReference type="Pfam" id="PF07035">
    <property type="entry name" value="RMC1_C"/>
    <property type="match status" value="1"/>
</dbReference>
<evidence type="ECO:0000256" key="1">
    <source>
        <dbReference type="SAM" id="MobiDB-lite"/>
    </source>
</evidence>
<feature type="compositionally biased region" description="Acidic residues" evidence="1">
    <location>
        <begin position="378"/>
        <end position="389"/>
    </location>
</feature>
<feature type="compositionally biased region" description="Basic and acidic residues" evidence="1">
    <location>
        <begin position="36"/>
        <end position="53"/>
    </location>
</feature>
<dbReference type="Proteomes" id="UP000242942">
    <property type="component" value="Chromosome 14"/>
</dbReference>
<accession>A0A1D3UAA8</accession>
<keyword evidence="4" id="KW-1185">Reference proteome</keyword>
<feature type="domain" description="Mic1" evidence="2">
    <location>
        <begin position="725"/>
        <end position="867"/>
    </location>
</feature>
<feature type="compositionally biased region" description="Acidic residues" evidence="1">
    <location>
        <begin position="22"/>
        <end position="35"/>
    </location>
</feature>
<dbReference type="EMBL" id="LT594595">
    <property type="protein sequence ID" value="SCQ17076.1"/>
    <property type="molecule type" value="Genomic_DNA"/>
</dbReference>
<gene>
    <name evidence="3" type="primary">PocGH01_14052100</name>
    <name evidence="3" type="ORF">POCGH01_14052100</name>
</gene>
<feature type="region of interest" description="Disordered" evidence="1">
    <location>
        <begin position="1"/>
        <end position="56"/>
    </location>
</feature>
<feature type="compositionally biased region" description="Low complexity" evidence="1">
    <location>
        <begin position="390"/>
        <end position="410"/>
    </location>
</feature>
<dbReference type="PANTHER" id="PTHR12897:SF4">
    <property type="entry name" value="REGULATOR OF MON1-CCZ1 COMPLEX"/>
    <property type="match status" value="1"/>
</dbReference>
<dbReference type="OrthoDB" id="264532at2759"/>
<dbReference type="PANTHER" id="PTHR12897">
    <property type="entry name" value="COLON CANCER-ASSOCIATED PROTEIN MIC1"/>
    <property type="match status" value="1"/>
</dbReference>
<dbReference type="VEuPathDB" id="PlasmoDB:POWCR01_140046400"/>
<feature type="region of interest" description="Disordered" evidence="1">
    <location>
        <begin position="378"/>
        <end position="410"/>
    </location>
</feature>
<dbReference type="GO" id="GO:0010506">
    <property type="term" value="P:regulation of autophagy"/>
    <property type="evidence" value="ECO:0007669"/>
    <property type="project" value="InterPro"/>
</dbReference>
<organism evidence="3 4">
    <name type="scientific">Plasmodium ovale</name>
    <name type="common">malaria parasite P. ovale</name>
    <dbReference type="NCBI Taxonomy" id="36330"/>
    <lineage>
        <taxon>Eukaryota</taxon>
        <taxon>Sar</taxon>
        <taxon>Alveolata</taxon>
        <taxon>Apicomplexa</taxon>
        <taxon>Aconoidasida</taxon>
        <taxon>Haemosporida</taxon>
        <taxon>Plasmodiidae</taxon>
        <taxon>Plasmodium</taxon>
        <taxon>Plasmodium (Plasmodium)</taxon>
    </lineage>
</organism>